<protein>
    <recommendedName>
        <fullName evidence="10">Sulfhydryl oxidase</fullName>
        <ecNumber evidence="10">1.8.3.2</ecNumber>
    </recommendedName>
</protein>
<dbReference type="Gene3D" id="1.20.120.310">
    <property type="entry name" value="ERV/ALR sulfhydryl oxidase domain"/>
    <property type="match status" value="1"/>
</dbReference>
<evidence type="ECO:0000256" key="10">
    <source>
        <dbReference type="RuleBase" id="RU371123"/>
    </source>
</evidence>
<dbReference type="SUPFAM" id="SSF69000">
    <property type="entry name" value="FAD-dependent thiol oxidase"/>
    <property type="match status" value="1"/>
</dbReference>
<dbReference type="PANTHER" id="PTHR22897">
    <property type="entry name" value="QUIESCIN Q6-RELATED SULFHYDRYL OXIDASE"/>
    <property type="match status" value="1"/>
</dbReference>
<dbReference type="PROSITE" id="PS51352">
    <property type="entry name" value="THIOREDOXIN_2"/>
    <property type="match status" value="1"/>
</dbReference>
<dbReference type="Pfam" id="PF18371">
    <property type="entry name" value="FAD_SOX"/>
    <property type="match status" value="1"/>
</dbReference>
<evidence type="ECO:0000256" key="2">
    <source>
        <dbReference type="ARBA" id="ARBA00006041"/>
    </source>
</evidence>
<comment type="cofactor">
    <cofactor evidence="1 10">
        <name>FAD</name>
        <dbReference type="ChEBI" id="CHEBI:57692"/>
    </cofactor>
</comment>
<evidence type="ECO:0000256" key="7">
    <source>
        <dbReference type="ARBA" id="ARBA00023157"/>
    </source>
</evidence>
<dbReference type="InterPro" id="IPR036249">
    <property type="entry name" value="Thioredoxin-like_sf"/>
</dbReference>
<dbReference type="InterPro" id="IPR042568">
    <property type="entry name" value="QSOX_FAD-bd_sf"/>
</dbReference>
<dbReference type="AlphaFoldDB" id="A0A220K8N7"/>
<feature type="signal peptide" evidence="11">
    <location>
        <begin position="1"/>
        <end position="20"/>
    </location>
</feature>
<comment type="catalytic activity">
    <reaction evidence="9 10">
        <text>2 R'C(R)SH + O2 = R'C(R)S-S(R)CR' + H2O2</text>
        <dbReference type="Rhea" id="RHEA:17357"/>
        <dbReference type="ChEBI" id="CHEBI:15379"/>
        <dbReference type="ChEBI" id="CHEBI:16240"/>
        <dbReference type="ChEBI" id="CHEBI:16520"/>
        <dbReference type="ChEBI" id="CHEBI:17412"/>
        <dbReference type="EC" id="1.8.3.2"/>
    </reaction>
</comment>
<evidence type="ECO:0000256" key="8">
    <source>
        <dbReference type="ARBA" id="ARBA00023180"/>
    </source>
</evidence>
<keyword evidence="8" id="KW-0325">Glycoprotein</keyword>
<dbReference type="FunFam" id="3.40.30.10:FF:000073">
    <property type="entry name" value="Sulfhydryl oxidase"/>
    <property type="match status" value="1"/>
</dbReference>
<name>A0A220K8N7_PIERA</name>
<dbReference type="PROSITE" id="PS00194">
    <property type="entry name" value="THIOREDOXIN_1"/>
    <property type="match status" value="1"/>
</dbReference>
<dbReference type="SUPFAM" id="SSF52833">
    <property type="entry name" value="Thioredoxin-like"/>
    <property type="match status" value="1"/>
</dbReference>
<dbReference type="InterPro" id="IPR040986">
    <property type="entry name" value="QSOX_FAD-bd_dom"/>
</dbReference>
<keyword evidence="10" id="KW-1133">Transmembrane helix</keyword>
<organism evidence="14">
    <name type="scientific">Pieris rapae</name>
    <name type="common">Small white butterfly</name>
    <name type="synonym">Artogeia rapae</name>
    <dbReference type="NCBI Taxonomy" id="64459"/>
    <lineage>
        <taxon>Eukaryota</taxon>
        <taxon>Metazoa</taxon>
        <taxon>Ecdysozoa</taxon>
        <taxon>Arthropoda</taxon>
        <taxon>Hexapoda</taxon>
        <taxon>Insecta</taxon>
        <taxon>Pterygota</taxon>
        <taxon>Neoptera</taxon>
        <taxon>Endopterygota</taxon>
        <taxon>Lepidoptera</taxon>
        <taxon>Glossata</taxon>
        <taxon>Ditrysia</taxon>
        <taxon>Papilionoidea</taxon>
        <taxon>Pieridae</taxon>
        <taxon>Pierinae</taxon>
        <taxon>Pieris</taxon>
    </lineage>
</organism>
<dbReference type="InterPro" id="IPR013766">
    <property type="entry name" value="Thioredoxin_domain"/>
</dbReference>
<evidence type="ECO:0000256" key="3">
    <source>
        <dbReference type="ARBA" id="ARBA00022630"/>
    </source>
</evidence>
<dbReference type="PROSITE" id="PS51324">
    <property type="entry name" value="ERV_ALR"/>
    <property type="match status" value="1"/>
</dbReference>
<accession>A0A220K8N7</accession>
<dbReference type="InterPro" id="IPR017937">
    <property type="entry name" value="Thioredoxin_CS"/>
</dbReference>
<evidence type="ECO:0000256" key="5">
    <source>
        <dbReference type="ARBA" id="ARBA00022827"/>
    </source>
</evidence>
<dbReference type="Gene3D" id="3.40.30.10">
    <property type="entry name" value="Glutaredoxin"/>
    <property type="match status" value="2"/>
</dbReference>
<evidence type="ECO:0000313" key="14">
    <source>
        <dbReference type="EMBL" id="ASJ26445.1"/>
    </source>
</evidence>
<feature type="transmembrane region" description="Helical" evidence="10">
    <location>
        <begin position="557"/>
        <end position="579"/>
    </location>
</feature>
<evidence type="ECO:0000256" key="11">
    <source>
        <dbReference type="SAM" id="SignalP"/>
    </source>
</evidence>
<keyword evidence="10" id="KW-0472">Membrane</keyword>
<evidence type="ECO:0000256" key="6">
    <source>
        <dbReference type="ARBA" id="ARBA00023002"/>
    </source>
</evidence>
<feature type="domain" description="Thioredoxin" evidence="13">
    <location>
        <begin position="17"/>
        <end position="156"/>
    </location>
</feature>
<evidence type="ECO:0000259" key="12">
    <source>
        <dbReference type="PROSITE" id="PS51324"/>
    </source>
</evidence>
<dbReference type="PANTHER" id="PTHR22897:SF8">
    <property type="entry name" value="SULFHYDRYL OXIDASE"/>
    <property type="match status" value="1"/>
</dbReference>
<comment type="similarity">
    <text evidence="2 10">Belongs to the quiescin-sulfhydryl oxidase (QSOX) family.</text>
</comment>
<evidence type="ECO:0000256" key="1">
    <source>
        <dbReference type="ARBA" id="ARBA00001974"/>
    </source>
</evidence>
<dbReference type="Gene3D" id="1.20.120.1960">
    <property type="entry name" value="QSOX sulfhydryl oxidase domain"/>
    <property type="match status" value="1"/>
</dbReference>
<dbReference type="GO" id="GO:0016971">
    <property type="term" value="F:flavin-dependent sulfhydryl oxidase activity"/>
    <property type="evidence" value="ECO:0007669"/>
    <property type="project" value="InterPro"/>
</dbReference>
<dbReference type="Pfam" id="PF00085">
    <property type="entry name" value="Thioredoxin"/>
    <property type="match status" value="1"/>
</dbReference>
<dbReference type="EC" id="1.8.3.2" evidence="10"/>
<keyword evidence="10" id="KW-0812">Transmembrane</keyword>
<dbReference type="InterPro" id="IPR041269">
    <property type="entry name" value="QSOX_Trx1"/>
</dbReference>
<proteinExistence type="evidence at transcript level"/>
<evidence type="ECO:0000256" key="9">
    <source>
        <dbReference type="ARBA" id="ARBA00048864"/>
    </source>
</evidence>
<evidence type="ECO:0000256" key="4">
    <source>
        <dbReference type="ARBA" id="ARBA00022729"/>
    </source>
</evidence>
<dbReference type="GO" id="GO:0003756">
    <property type="term" value="F:protein disulfide isomerase activity"/>
    <property type="evidence" value="ECO:0007669"/>
    <property type="project" value="TreeGrafter"/>
</dbReference>
<dbReference type="FunFam" id="1.20.120.310:FF:000001">
    <property type="entry name" value="Sulfhydryl oxidase"/>
    <property type="match status" value="1"/>
</dbReference>
<dbReference type="GO" id="GO:0006457">
    <property type="term" value="P:protein folding"/>
    <property type="evidence" value="ECO:0007669"/>
    <property type="project" value="TreeGrafter"/>
</dbReference>
<dbReference type="Pfam" id="PF04777">
    <property type="entry name" value="Evr1_Alr"/>
    <property type="match status" value="1"/>
</dbReference>
<dbReference type="InterPro" id="IPR039798">
    <property type="entry name" value="Sulfhydryl_oxidase"/>
</dbReference>
<dbReference type="Pfam" id="PF18108">
    <property type="entry name" value="QSOX_Trx1"/>
    <property type="match status" value="1"/>
</dbReference>
<keyword evidence="5 10" id="KW-0274">FAD</keyword>
<dbReference type="InterPro" id="IPR036774">
    <property type="entry name" value="ERV/ALR_sulphydryl_oxid_sf"/>
</dbReference>
<keyword evidence="6 10" id="KW-0560">Oxidoreductase</keyword>
<dbReference type="GO" id="GO:0005615">
    <property type="term" value="C:extracellular space"/>
    <property type="evidence" value="ECO:0007669"/>
    <property type="project" value="TreeGrafter"/>
</dbReference>
<comment type="function">
    <text evidence="10">Catalyzes the oxidation of sulfhydryl groups in peptide and protein thiols to disulfides with the reduction of oxygen to hydrogen peroxide.</text>
</comment>
<reference evidence="14" key="1">
    <citation type="journal article" date="2017" name="Proc. Natl. Acad. Sci. U.S.A.">
        <title>Structural complexity and molecular heterogeneity of a butterfly ejaculate reflect a complex history of selection.</title>
        <authorList>
            <person name="Meslin C."/>
            <person name="Cherwin T.S."/>
            <person name="Plakke M.S."/>
            <person name="Small B.S."/>
            <person name="Goetz B.J."/>
            <person name="Morehouse N.I."/>
            <person name="Clark N.L."/>
        </authorList>
    </citation>
    <scope>NUCLEOTIDE SEQUENCE</scope>
</reference>
<dbReference type="GO" id="GO:0000139">
    <property type="term" value="C:Golgi membrane"/>
    <property type="evidence" value="ECO:0007669"/>
    <property type="project" value="TreeGrafter"/>
</dbReference>
<keyword evidence="7" id="KW-1015">Disulfide bond</keyword>
<keyword evidence="3 10" id="KW-0285">Flavoprotein</keyword>
<dbReference type="EMBL" id="MF319731">
    <property type="protein sequence ID" value="ASJ26445.1"/>
    <property type="molecule type" value="mRNA"/>
</dbReference>
<keyword evidence="4 11" id="KW-0732">Signal</keyword>
<feature type="chain" id="PRO_5012081221" description="Sulfhydryl oxidase" evidence="11">
    <location>
        <begin position="21"/>
        <end position="596"/>
    </location>
</feature>
<dbReference type="InterPro" id="IPR017905">
    <property type="entry name" value="ERV/ALR_sulphydryl_oxidase"/>
</dbReference>
<evidence type="ECO:0000259" key="13">
    <source>
        <dbReference type="PROSITE" id="PS51352"/>
    </source>
</evidence>
<sequence>MYSWCLITFCAFFLIILSNGAILRDDDVDQQGLYSKADQVTILTNKNFNKKIYGQRNAYLVQFYNSYCGHCRAFAPKFKSLAKEIAPWENIIKLAVIDCSVEENNEICRQFEVMAYPSLRYLHEKYVTGNAFVGDNFMSAETVDKLKSQLIKKMQSEQSLGRLLFAPHLGIAAYGSYAAALNTVSANVVYTFLVFESENSTVGVELALDINDYKNIEVRRVYENSELATIAGVTQYPGLVAVESTSVVTQLTPENPTKPKLLKAVNTFLKSKNFVFPVRSKVVEDNSDSSIFSETSTEESDVVYYSDLEKTLKISLLTEIPRHKLLSGEVLQALLNYLNVLIVSFPARKNLKEYITDLHNTIATKSEWSGSEIYELVKSREAAHEPVYTSNSDYIGCKGSQPQYRGYTCGLWILFHTLTVNAAQKPGLEGPRVLSAMHGYVKHFFGCTECSQHFQAMAEKNKIFQITENDKAVLWLWIAHNEVNLRLAGDVTEDSKHPKIQYPSVHNCPKCRLARGAWNLPQVYEYLHKVYDADNIRDLRKARSAATAQSPLSSLDIGMLSFLYIFSFIILILAIKFLLSKRFFRKRRYKHAWGKV</sequence>
<feature type="domain" description="ERV/ALR sulfhydryl oxidase" evidence="12">
    <location>
        <begin position="400"/>
        <end position="502"/>
    </location>
</feature>